<dbReference type="SMART" id="SM00052">
    <property type="entry name" value="EAL"/>
    <property type="match status" value="1"/>
</dbReference>
<gene>
    <name evidence="6" type="ORF">HBH39_10320</name>
</gene>
<evidence type="ECO:0000256" key="1">
    <source>
        <dbReference type="ARBA" id="ARBA00001946"/>
    </source>
</evidence>
<keyword evidence="7" id="KW-1185">Reference proteome</keyword>
<dbReference type="PROSITE" id="PS50887">
    <property type="entry name" value="GGDEF"/>
    <property type="match status" value="1"/>
</dbReference>
<dbReference type="CDD" id="cd01948">
    <property type="entry name" value="EAL"/>
    <property type="match status" value="1"/>
</dbReference>
<evidence type="ECO:0000313" key="7">
    <source>
        <dbReference type="Proteomes" id="UP000502608"/>
    </source>
</evidence>
<dbReference type="GO" id="GO:0003824">
    <property type="term" value="F:catalytic activity"/>
    <property type="evidence" value="ECO:0007669"/>
    <property type="project" value="UniProtKB-ARBA"/>
</dbReference>
<evidence type="ECO:0000259" key="3">
    <source>
        <dbReference type="PROSITE" id="PS50113"/>
    </source>
</evidence>
<dbReference type="PROSITE" id="PS50113">
    <property type="entry name" value="PAC"/>
    <property type="match status" value="1"/>
</dbReference>
<dbReference type="InterPro" id="IPR001610">
    <property type="entry name" value="PAC"/>
</dbReference>
<dbReference type="InterPro" id="IPR029787">
    <property type="entry name" value="Nucleotide_cyclase"/>
</dbReference>
<dbReference type="AlphaFoldDB" id="A0A6G9QNL6"/>
<dbReference type="Gene3D" id="3.20.20.450">
    <property type="entry name" value="EAL domain"/>
    <property type="match status" value="1"/>
</dbReference>
<dbReference type="InterPro" id="IPR001633">
    <property type="entry name" value="EAL_dom"/>
</dbReference>
<dbReference type="NCBIfam" id="TIGR00229">
    <property type="entry name" value="sensory_box"/>
    <property type="match status" value="1"/>
</dbReference>
<evidence type="ECO:0000313" key="6">
    <source>
        <dbReference type="EMBL" id="QIR16190.1"/>
    </source>
</evidence>
<comment type="cofactor">
    <cofactor evidence="1">
        <name>Mg(2+)</name>
        <dbReference type="ChEBI" id="CHEBI:18420"/>
    </cofactor>
</comment>
<evidence type="ECO:0000259" key="5">
    <source>
        <dbReference type="PROSITE" id="PS50887"/>
    </source>
</evidence>
<dbReference type="CDD" id="cd01949">
    <property type="entry name" value="GGDEF"/>
    <property type="match status" value="1"/>
</dbReference>
<dbReference type="NCBIfam" id="TIGR00254">
    <property type="entry name" value="GGDEF"/>
    <property type="match status" value="1"/>
</dbReference>
<dbReference type="Pfam" id="PF13426">
    <property type="entry name" value="PAS_9"/>
    <property type="match status" value="1"/>
</dbReference>
<protein>
    <submittedName>
        <fullName evidence="6">EAL domain-containing protein</fullName>
    </submittedName>
</protein>
<dbReference type="KEGG" id="saes:HBH39_10320"/>
<dbReference type="PANTHER" id="PTHR44757:SF2">
    <property type="entry name" value="BIOFILM ARCHITECTURE MAINTENANCE PROTEIN MBAA"/>
    <property type="match status" value="1"/>
</dbReference>
<sequence length="597" mass="67182">MVSRGRIVEWNDDGKPVRISGTHQEINANKKLEEGDKLAASVFTYAKEGIVITDRAGKILDVNNAFTAITGYSHDEVLGKNPQMFHSGQYSARFYQNIWKHLLENGFWTGEVWNKRKNGEPYPEMLTISAVTDSRGKITNFIGLFNDISAIKQYQGQLERMAHYDPLTNLPNRALLADQLTQSMSRCLRQNTLVGVAFLDLDKFKEINDCYGHDIGDELLILISARMKKVLRTQDTIARIGGDEFVVVMEGITQVTDCKPLLDRLLLAASKPLIINGVKLEISTSIGVSLYPQDGTDADQLLRNADQAMYVAKQHGKNRYHFYDKAQNIKIVNQHEKLKEIANALQEGEFELYYQPKVNMKTGEVIGVEALIRWQSAQRGIVAPNEFLPLIENNELIIKVGEWVIHTAMQQIQAWRAMGLDMQISVNISPLQLQRGDFPTRLANILSSYPDIPPEFLELEVLETSALGDLLKISETMHQCINLGVNFALDDFGTGYSSLSYLRLLPASLIKIDQTFVRDMLIDFDDLAIIESVVLLAKSFRRDVIAEGVETIEHGVALLNLGCDLAQGYAIARPMPAKDIPNWIEHWKPDASWCKFG</sequence>
<dbReference type="SMART" id="SM00086">
    <property type="entry name" value="PAC"/>
    <property type="match status" value="1"/>
</dbReference>
<dbReference type="SUPFAM" id="SSF55073">
    <property type="entry name" value="Nucleotide cyclase"/>
    <property type="match status" value="1"/>
</dbReference>
<dbReference type="PROSITE" id="PS50112">
    <property type="entry name" value="PAS"/>
    <property type="match status" value="1"/>
</dbReference>
<reference evidence="6 7" key="1">
    <citation type="submission" date="2020-03" db="EMBL/GenBank/DDBJ databases">
        <title>Complete genome sequence of Shewanella sp.</title>
        <authorList>
            <person name="Kim Y.-S."/>
            <person name="Kim S.-J."/>
            <person name="Jung H.-K."/>
            <person name="Kim K.-H."/>
        </authorList>
    </citation>
    <scope>NUCLEOTIDE SEQUENCE [LARGE SCALE GENOMIC DNA]</scope>
    <source>
        <strain evidence="6 7">PN3F2</strain>
    </source>
</reference>
<dbReference type="InterPro" id="IPR043128">
    <property type="entry name" value="Rev_trsase/Diguanyl_cyclase"/>
</dbReference>
<feature type="domain" description="EAL" evidence="4">
    <location>
        <begin position="334"/>
        <end position="588"/>
    </location>
</feature>
<dbReference type="InterPro" id="IPR052155">
    <property type="entry name" value="Biofilm_reg_signaling"/>
</dbReference>
<feature type="domain" description="GGDEF" evidence="5">
    <location>
        <begin position="192"/>
        <end position="325"/>
    </location>
</feature>
<dbReference type="Pfam" id="PF00563">
    <property type="entry name" value="EAL"/>
    <property type="match status" value="1"/>
</dbReference>
<dbReference type="InterPro" id="IPR000700">
    <property type="entry name" value="PAS-assoc_C"/>
</dbReference>
<dbReference type="InterPro" id="IPR000160">
    <property type="entry name" value="GGDEF_dom"/>
</dbReference>
<dbReference type="InterPro" id="IPR000014">
    <property type="entry name" value="PAS"/>
</dbReference>
<dbReference type="PROSITE" id="PS50883">
    <property type="entry name" value="EAL"/>
    <property type="match status" value="1"/>
</dbReference>
<organism evidence="6 7">
    <name type="scientific">Shewanella aestuarii</name>
    <dbReference type="NCBI Taxonomy" id="1028752"/>
    <lineage>
        <taxon>Bacteria</taxon>
        <taxon>Pseudomonadati</taxon>
        <taxon>Pseudomonadota</taxon>
        <taxon>Gammaproteobacteria</taxon>
        <taxon>Alteromonadales</taxon>
        <taxon>Shewanellaceae</taxon>
        <taxon>Shewanella</taxon>
    </lineage>
</organism>
<dbReference type="SUPFAM" id="SSF141868">
    <property type="entry name" value="EAL domain-like"/>
    <property type="match status" value="1"/>
</dbReference>
<feature type="domain" description="PAC" evidence="3">
    <location>
        <begin position="108"/>
        <end position="160"/>
    </location>
</feature>
<evidence type="ECO:0000259" key="2">
    <source>
        <dbReference type="PROSITE" id="PS50112"/>
    </source>
</evidence>
<dbReference type="SMART" id="SM00267">
    <property type="entry name" value="GGDEF"/>
    <property type="match status" value="1"/>
</dbReference>
<dbReference type="Gene3D" id="3.30.70.270">
    <property type="match status" value="1"/>
</dbReference>
<dbReference type="InterPro" id="IPR035919">
    <property type="entry name" value="EAL_sf"/>
</dbReference>
<feature type="domain" description="PAS" evidence="2">
    <location>
        <begin position="35"/>
        <end position="86"/>
    </location>
</feature>
<evidence type="ECO:0000259" key="4">
    <source>
        <dbReference type="PROSITE" id="PS50883"/>
    </source>
</evidence>
<name>A0A6G9QNL6_9GAMM</name>
<dbReference type="FunFam" id="3.30.70.270:FF:000001">
    <property type="entry name" value="Diguanylate cyclase domain protein"/>
    <property type="match status" value="1"/>
</dbReference>
<dbReference type="Pfam" id="PF00990">
    <property type="entry name" value="GGDEF"/>
    <property type="match status" value="1"/>
</dbReference>
<dbReference type="SUPFAM" id="SSF55785">
    <property type="entry name" value="PYP-like sensor domain (PAS domain)"/>
    <property type="match status" value="1"/>
</dbReference>
<dbReference type="EMBL" id="CP050313">
    <property type="protein sequence ID" value="QIR16190.1"/>
    <property type="molecule type" value="Genomic_DNA"/>
</dbReference>
<dbReference type="SMART" id="SM00091">
    <property type="entry name" value="PAS"/>
    <property type="match status" value="1"/>
</dbReference>
<accession>A0A6G9QNL6</accession>
<dbReference type="InterPro" id="IPR035965">
    <property type="entry name" value="PAS-like_dom_sf"/>
</dbReference>
<dbReference type="Proteomes" id="UP000502608">
    <property type="component" value="Chromosome"/>
</dbReference>
<proteinExistence type="predicted"/>
<dbReference type="PANTHER" id="PTHR44757">
    <property type="entry name" value="DIGUANYLATE CYCLASE DGCP"/>
    <property type="match status" value="1"/>
</dbReference>
<dbReference type="Gene3D" id="3.30.450.20">
    <property type="entry name" value="PAS domain"/>
    <property type="match status" value="1"/>
</dbReference>
<dbReference type="CDD" id="cd00130">
    <property type="entry name" value="PAS"/>
    <property type="match status" value="1"/>
</dbReference>